<dbReference type="RefSeq" id="WP_013259629.1">
    <property type="nucleotide sequence ID" value="NC_014365.1"/>
</dbReference>
<evidence type="ECO:0000256" key="3">
    <source>
        <dbReference type="ARBA" id="ARBA00022723"/>
    </source>
</evidence>
<dbReference type="InterPro" id="IPR041921">
    <property type="entry name" value="NuoE_N"/>
</dbReference>
<evidence type="ECO:0000313" key="9">
    <source>
        <dbReference type="Proteomes" id="UP000009047"/>
    </source>
</evidence>
<dbReference type="InterPro" id="IPR042128">
    <property type="entry name" value="NuoE_dom"/>
</dbReference>
<keyword evidence="9" id="KW-1185">Reference proteome</keyword>
<comment type="cofactor">
    <cofactor evidence="7">
        <name>[2Fe-2S] cluster</name>
        <dbReference type="ChEBI" id="CHEBI:190135"/>
    </cofactor>
    <text evidence="7">Binds 1 [2Fe-2S] cluster.</text>
</comment>
<dbReference type="GO" id="GO:0046872">
    <property type="term" value="F:metal ion binding"/>
    <property type="evidence" value="ECO:0007669"/>
    <property type="project" value="UniProtKB-KW"/>
</dbReference>
<evidence type="ECO:0000256" key="7">
    <source>
        <dbReference type="PIRSR" id="PIRSR000216-1"/>
    </source>
</evidence>
<dbReference type="GO" id="GO:0051537">
    <property type="term" value="F:2 iron, 2 sulfur cluster binding"/>
    <property type="evidence" value="ECO:0007669"/>
    <property type="project" value="UniProtKB-KW"/>
</dbReference>
<keyword evidence="4 7" id="KW-0408">Iron</keyword>
<feature type="binding site" evidence="7">
    <location>
        <position position="95"/>
    </location>
    <ligand>
        <name>[2Fe-2S] cluster</name>
        <dbReference type="ChEBI" id="CHEBI:190135"/>
    </ligand>
</feature>
<dbReference type="KEGG" id="dbr:Deba_2838"/>
<sequence length="170" mass="18961">MAEESRNQDAKPCAPQVDIDYQELDDLIFQRSGGDKENLIMILQAISKRYNYLPLPALRYLSAKLGVSMSGIYEIVTFYSMFCLEPRGRNIISVCLGTACHVRGAERIKQSVEDYLGIKAGETTADFKFTLETVRCIGCCSLGPVVVIDEKYHGGMTSDKMLNTLKEMAN</sequence>
<dbReference type="PIRSF" id="PIRSF000216">
    <property type="entry name" value="NADH_DH_24kDa"/>
    <property type="match status" value="1"/>
</dbReference>
<evidence type="ECO:0000256" key="2">
    <source>
        <dbReference type="ARBA" id="ARBA00022714"/>
    </source>
</evidence>
<organism evidence="8 9">
    <name type="scientific">Desulfarculus baarsii (strain ATCC 33931 / DSM 2075 / LMG 7858 / VKM B-1802 / 2st14)</name>
    <dbReference type="NCBI Taxonomy" id="644282"/>
    <lineage>
        <taxon>Bacteria</taxon>
        <taxon>Pseudomonadati</taxon>
        <taxon>Thermodesulfobacteriota</taxon>
        <taxon>Desulfarculia</taxon>
        <taxon>Desulfarculales</taxon>
        <taxon>Desulfarculaceae</taxon>
        <taxon>Desulfarculus</taxon>
    </lineage>
</organism>
<dbReference type="HOGENOM" id="CLU_054362_2_1_7"/>
<dbReference type="InterPro" id="IPR002023">
    <property type="entry name" value="NuoE-like"/>
</dbReference>
<dbReference type="InterPro" id="IPR036249">
    <property type="entry name" value="Thioredoxin-like_sf"/>
</dbReference>
<gene>
    <name evidence="8" type="ordered locus">Deba_2838</name>
</gene>
<dbReference type="Gene3D" id="1.10.10.1590">
    <property type="entry name" value="NADH-quinone oxidoreductase subunit E"/>
    <property type="match status" value="1"/>
</dbReference>
<name>E1QME8_DESB2</name>
<evidence type="ECO:0000256" key="4">
    <source>
        <dbReference type="ARBA" id="ARBA00023004"/>
    </source>
</evidence>
<dbReference type="InterPro" id="IPR028431">
    <property type="entry name" value="NADP_DH_HndA-like"/>
</dbReference>
<comment type="similarity">
    <text evidence="1">Belongs to the complex I 24 kDa subunit family.</text>
</comment>
<feature type="binding site" evidence="7">
    <location>
        <position position="100"/>
    </location>
    <ligand>
        <name>[2Fe-2S] cluster</name>
        <dbReference type="ChEBI" id="CHEBI:190135"/>
    </ligand>
</feature>
<reference evidence="8 9" key="1">
    <citation type="journal article" date="2010" name="Stand. Genomic Sci.">
        <title>Complete genome sequence of Desulfarculus baarsii type strain (2st14).</title>
        <authorList>
            <person name="Sun H."/>
            <person name="Spring S."/>
            <person name="Lapidus A."/>
            <person name="Davenport K."/>
            <person name="Del Rio T.G."/>
            <person name="Tice H."/>
            <person name="Nolan M."/>
            <person name="Copeland A."/>
            <person name="Cheng J.F."/>
            <person name="Lucas S."/>
            <person name="Tapia R."/>
            <person name="Goodwin L."/>
            <person name="Pitluck S."/>
            <person name="Ivanova N."/>
            <person name="Pagani I."/>
            <person name="Mavromatis K."/>
            <person name="Ovchinnikova G."/>
            <person name="Pati A."/>
            <person name="Chen A."/>
            <person name="Palaniappan K."/>
            <person name="Hauser L."/>
            <person name="Chang Y.J."/>
            <person name="Jeffries C.D."/>
            <person name="Detter J.C."/>
            <person name="Han C."/>
            <person name="Rohde M."/>
            <person name="Brambilla E."/>
            <person name="Goker M."/>
            <person name="Woyke T."/>
            <person name="Bristow J."/>
            <person name="Eisen J.A."/>
            <person name="Markowitz V."/>
            <person name="Hugenholtz P."/>
            <person name="Kyrpides N.C."/>
            <person name="Klenk H.P."/>
            <person name="Land M."/>
        </authorList>
    </citation>
    <scope>NUCLEOTIDE SEQUENCE [LARGE SCALE GENOMIC DNA]</scope>
    <source>
        <strain evidence="9">ATCC 33931 / DSM 2075 / LMG 7858 / VKM B-1802 / 2st14</strain>
    </source>
</reference>
<dbReference type="EMBL" id="CP002085">
    <property type="protein sequence ID" value="ADK86191.1"/>
    <property type="molecule type" value="Genomic_DNA"/>
</dbReference>
<dbReference type="GO" id="GO:0016491">
    <property type="term" value="F:oxidoreductase activity"/>
    <property type="evidence" value="ECO:0007669"/>
    <property type="project" value="InterPro"/>
</dbReference>
<feature type="binding site" evidence="7">
    <location>
        <position position="140"/>
    </location>
    <ligand>
        <name>[2Fe-2S] cluster</name>
        <dbReference type="ChEBI" id="CHEBI:190135"/>
    </ligand>
</feature>
<dbReference type="PANTHER" id="PTHR43342">
    <property type="entry name" value="NADH-QUINONE OXIDOREDUCTASE, E SUBUNIT"/>
    <property type="match status" value="1"/>
</dbReference>
<dbReference type="CDD" id="cd03064">
    <property type="entry name" value="TRX_Fd_NuoE"/>
    <property type="match status" value="1"/>
</dbReference>
<dbReference type="Pfam" id="PF01257">
    <property type="entry name" value="2Fe-2S_thioredx"/>
    <property type="match status" value="1"/>
</dbReference>
<dbReference type="AlphaFoldDB" id="E1QME8"/>
<dbReference type="OrthoDB" id="9807941at2"/>
<dbReference type="PANTHER" id="PTHR43342:SF2">
    <property type="entry name" value="POTENTIAL NAD-REDUCING HYDROGENASE SUBUNIT"/>
    <property type="match status" value="1"/>
</dbReference>
<evidence type="ECO:0000256" key="6">
    <source>
        <dbReference type="ARBA" id="ARBA00034078"/>
    </source>
</evidence>
<evidence type="ECO:0000256" key="1">
    <source>
        <dbReference type="ARBA" id="ARBA00010643"/>
    </source>
</evidence>
<dbReference type="Proteomes" id="UP000009047">
    <property type="component" value="Chromosome"/>
</dbReference>
<dbReference type="SUPFAM" id="SSF52833">
    <property type="entry name" value="Thioredoxin-like"/>
    <property type="match status" value="1"/>
</dbReference>
<dbReference type="FunFam" id="3.40.30.10:FF:000015">
    <property type="entry name" value="NADH-quinone oxidoreductase subunit E"/>
    <property type="match status" value="1"/>
</dbReference>
<evidence type="ECO:0000256" key="5">
    <source>
        <dbReference type="ARBA" id="ARBA00023014"/>
    </source>
</evidence>
<keyword evidence="5 7" id="KW-0411">Iron-sulfur</keyword>
<dbReference type="Gene3D" id="3.40.30.10">
    <property type="entry name" value="Glutaredoxin"/>
    <property type="match status" value="1"/>
</dbReference>
<proteinExistence type="inferred from homology"/>
<dbReference type="eggNOG" id="COG1905">
    <property type="taxonomic scope" value="Bacteria"/>
</dbReference>
<evidence type="ECO:0000313" key="8">
    <source>
        <dbReference type="EMBL" id="ADK86191.1"/>
    </source>
</evidence>
<dbReference type="STRING" id="644282.Deba_2838"/>
<keyword evidence="2 7" id="KW-0001">2Fe-2S</keyword>
<comment type="cofactor">
    <cofactor evidence="6">
        <name>[2Fe-2S] cluster</name>
        <dbReference type="ChEBI" id="CHEBI:190135"/>
    </cofactor>
</comment>
<accession>E1QME8</accession>
<feature type="binding site" evidence="7">
    <location>
        <position position="136"/>
    </location>
    <ligand>
        <name>[2Fe-2S] cluster</name>
        <dbReference type="ChEBI" id="CHEBI:190135"/>
    </ligand>
</feature>
<keyword evidence="3 7" id="KW-0479">Metal-binding</keyword>
<protein>
    <submittedName>
        <fullName evidence="8">NADH dehydrogenase (Ubiquinone) 24 kDa subunit</fullName>
    </submittedName>
</protein>